<dbReference type="InterPro" id="IPR052347">
    <property type="entry name" value="Isochorismatase_Nicotinamidase"/>
</dbReference>
<accession>A0ABT5VMU4</accession>
<comment type="caution">
    <text evidence="3">The sequence shown here is derived from an EMBL/GenBank/DDBJ whole genome shotgun (WGS) entry which is preliminary data.</text>
</comment>
<dbReference type="InterPro" id="IPR036380">
    <property type="entry name" value="Isochorismatase-like_sf"/>
</dbReference>
<gene>
    <name evidence="3" type="ORF">L3049_01965</name>
</gene>
<dbReference type="SUPFAM" id="SSF52499">
    <property type="entry name" value="Isochorismatase-like hydrolases"/>
    <property type="match status" value="1"/>
</dbReference>
<evidence type="ECO:0008006" key="5">
    <source>
        <dbReference type="Google" id="ProtNLM"/>
    </source>
</evidence>
<dbReference type="RefSeq" id="WP_275108095.1">
    <property type="nucleotide sequence ID" value="NZ_JAKJSC010000001.1"/>
</dbReference>
<evidence type="ECO:0000256" key="1">
    <source>
        <dbReference type="ARBA" id="ARBA00006336"/>
    </source>
</evidence>
<keyword evidence="4" id="KW-1185">Reference proteome</keyword>
<evidence type="ECO:0000313" key="4">
    <source>
        <dbReference type="Proteomes" id="UP001528920"/>
    </source>
</evidence>
<organism evidence="3 4">
    <name type="scientific">Paralabilibaculum antarcticum</name>
    <dbReference type="NCBI Taxonomy" id="2912572"/>
    <lineage>
        <taxon>Bacteria</taxon>
        <taxon>Pseudomonadati</taxon>
        <taxon>Bacteroidota</taxon>
        <taxon>Bacteroidia</taxon>
        <taxon>Marinilabiliales</taxon>
        <taxon>Marinifilaceae</taxon>
        <taxon>Paralabilibaculum</taxon>
    </lineage>
</organism>
<dbReference type="PANTHER" id="PTHR11080:SF2">
    <property type="entry name" value="LD05707P"/>
    <property type="match status" value="1"/>
</dbReference>
<proteinExistence type="inferred from homology"/>
<evidence type="ECO:0000313" key="3">
    <source>
        <dbReference type="EMBL" id="MDE5416756.1"/>
    </source>
</evidence>
<evidence type="ECO:0000256" key="2">
    <source>
        <dbReference type="ARBA" id="ARBA00022801"/>
    </source>
</evidence>
<dbReference type="Gene3D" id="3.40.50.850">
    <property type="entry name" value="Isochorismatase-like"/>
    <property type="match status" value="1"/>
</dbReference>
<name>A0ABT5VMU4_9BACT</name>
<keyword evidence="2" id="KW-0378">Hydrolase</keyword>
<comment type="similarity">
    <text evidence="1">Belongs to the isochorismatase family.</text>
</comment>
<dbReference type="PANTHER" id="PTHR11080">
    <property type="entry name" value="PYRAZINAMIDASE/NICOTINAMIDASE"/>
    <property type="match status" value="1"/>
</dbReference>
<sequence length="262" mass="29425">MNNQNAILIIDAQYDFCNPQGALFVDGADADMKRLANWIKANKAQIDHISVTMDSHPVNDISHPSFWQDKEGNFPNPFTAISAQEIKDGTWSPRFFPKEAIQYVETLEQQGEFGHFIWPYHCLIGSRGAAIDDNIMEVLIDWTKEGKFYQVVAKGTYPLTEHFGIFRANVPIANRPETQLNQALIDTLERYQNVFLVGQAKSHCVANSLKQAMEEAPNLASKFIILEDCMSDVTGLSHLGDPIYAKAKSLGVRFSKTTEITL</sequence>
<protein>
    <recommendedName>
        <fullName evidence="5">Nicotinamidase</fullName>
    </recommendedName>
</protein>
<dbReference type="EMBL" id="JAKJSC010000001">
    <property type="protein sequence ID" value="MDE5416756.1"/>
    <property type="molecule type" value="Genomic_DNA"/>
</dbReference>
<reference evidence="3 4" key="1">
    <citation type="submission" date="2022-01" db="EMBL/GenBank/DDBJ databases">
        <title>Labilibaculum sp. nov, a marine bacterium isolated from Antarctica.</title>
        <authorList>
            <person name="Dai W."/>
        </authorList>
    </citation>
    <scope>NUCLEOTIDE SEQUENCE [LARGE SCALE GENOMIC DNA]</scope>
    <source>
        <strain evidence="3 4">DW002</strain>
    </source>
</reference>
<dbReference type="Proteomes" id="UP001528920">
    <property type="component" value="Unassembled WGS sequence"/>
</dbReference>